<dbReference type="Pfam" id="PF13460">
    <property type="entry name" value="NAD_binding_10"/>
    <property type="match status" value="1"/>
</dbReference>
<dbReference type="InterPro" id="IPR036291">
    <property type="entry name" value="NAD(P)-bd_dom_sf"/>
</dbReference>
<keyword evidence="3" id="KW-1185">Reference proteome</keyword>
<sequence>MATIAVFGASGRTGLPFIQQALEAGYTVQALVRTPQKITISHPRLRLIKGDALNPADIDKVIYSSDGVVSLLGQDKASQPDLQTRATKLIIESLKKHKLRRLISLTGGGVRDAAHDKPGFMDNLIVFIMKNVAGSGARNALTDGISHAELIRQSGLDWTIVRGPMLTEDTAKGSYQVGYVGTVKGIKLTRADLASFILTEWETSQWVGKFPFVTNG</sequence>
<feature type="domain" description="NAD(P)-binding" evidence="1">
    <location>
        <begin position="8"/>
        <end position="199"/>
    </location>
</feature>
<dbReference type="AlphaFoldDB" id="A0A939K2A9"/>
<dbReference type="EMBL" id="JAFMYU010000017">
    <property type="protein sequence ID" value="MBO0933115.1"/>
    <property type="molecule type" value="Genomic_DNA"/>
</dbReference>
<dbReference type="GO" id="GO:0004074">
    <property type="term" value="F:biliverdin reductase [NAD(P)H] activity"/>
    <property type="evidence" value="ECO:0007669"/>
    <property type="project" value="TreeGrafter"/>
</dbReference>
<protein>
    <submittedName>
        <fullName evidence="2">NAD(P)H-binding protein</fullName>
    </submittedName>
</protein>
<dbReference type="InterPro" id="IPR016040">
    <property type="entry name" value="NAD(P)-bd_dom"/>
</dbReference>
<evidence type="ECO:0000313" key="2">
    <source>
        <dbReference type="EMBL" id="MBO0933115.1"/>
    </source>
</evidence>
<accession>A0A939K2A9</accession>
<reference evidence="2 3" key="1">
    <citation type="submission" date="2021-03" db="EMBL/GenBank/DDBJ databases">
        <title>Fibrella sp. HMF5036 genome sequencing and assembly.</title>
        <authorList>
            <person name="Kang H."/>
            <person name="Kim H."/>
            <person name="Bae S."/>
            <person name="Joh K."/>
        </authorList>
    </citation>
    <scope>NUCLEOTIDE SEQUENCE [LARGE SCALE GENOMIC DNA]</scope>
    <source>
        <strain evidence="2 3">HMF5036</strain>
    </source>
</reference>
<gene>
    <name evidence="2" type="ORF">J2I48_19050</name>
</gene>
<dbReference type="GO" id="GO:0042602">
    <property type="term" value="F:riboflavin reductase (NADPH) activity"/>
    <property type="evidence" value="ECO:0007669"/>
    <property type="project" value="TreeGrafter"/>
</dbReference>
<proteinExistence type="predicted"/>
<dbReference type="PANTHER" id="PTHR43355">
    <property type="entry name" value="FLAVIN REDUCTASE (NADPH)"/>
    <property type="match status" value="1"/>
</dbReference>
<organism evidence="2 3">
    <name type="scientific">Fibrella aquatilis</name>
    <dbReference type="NCBI Taxonomy" id="2817059"/>
    <lineage>
        <taxon>Bacteria</taxon>
        <taxon>Pseudomonadati</taxon>
        <taxon>Bacteroidota</taxon>
        <taxon>Cytophagia</taxon>
        <taxon>Cytophagales</taxon>
        <taxon>Spirosomataceae</taxon>
        <taxon>Fibrella</taxon>
    </lineage>
</organism>
<evidence type="ECO:0000259" key="1">
    <source>
        <dbReference type="Pfam" id="PF13460"/>
    </source>
</evidence>
<dbReference type="Gene3D" id="3.40.50.720">
    <property type="entry name" value="NAD(P)-binding Rossmann-like Domain"/>
    <property type="match status" value="1"/>
</dbReference>
<dbReference type="PANTHER" id="PTHR43355:SF2">
    <property type="entry name" value="FLAVIN REDUCTASE (NADPH)"/>
    <property type="match status" value="1"/>
</dbReference>
<name>A0A939K2A9_9BACT</name>
<dbReference type="SUPFAM" id="SSF51735">
    <property type="entry name" value="NAD(P)-binding Rossmann-fold domains"/>
    <property type="match status" value="1"/>
</dbReference>
<evidence type="ECO:0000313" key="3">
    <source>
        <dbReference type="Proteomes" id="UP000664795"/>
    </source>
</evidence>
<comment type="caution">
    <text evidence="2">The sequence shown here is derived from an EMBL/GenBank/DDBJ whole genome shotgun (WGS) entry which is preliminary data.</text>
</comment>
<dbReference type="Proteomes" id="UP000664795">
    <property type="component" value="Unassembled WGS sequence"/>
</dbReference>
<dbReference type="InterPro" id="IPR051606">
    <property type="entry name" value="Polyketide_Oxido-like"/>
</dbReference>
<dbReference type="RefSeq" id="WP_207337080.1">
    <property type="nucleotide sequence ID" value="NZ_JAFMYU010000017.1"/>
</dbReference>